<evidence type="ECO:0000313" key="1">
    <source>
        <dbReference type="EMBL" id="KFX41172.1"/>
    </source>
</evidence>
<gene>
    <name evidence="1" type="ORF">GQ26_0680100</name>
</gene>
<reference evidence="1" key="2">
    <citation type="journal article" date="2014" name="PLoS Genet.">
        <title>Signature gene expression reveals novel clues to the molecular mechanisms of dimorphic transition in Penicillium marneffei.</title>
        <authorList>
            <person name="Yang E."/>
            <person name="Wang G."/>
            <person name="Cai J."/>
            <person name="Woo P.C."/>
            <person name="Lau S.K."/>
            <person name="Yuen K.-Y."/>
            <person name="Chow W.-N."/>
            <person name="Lin X."/>
        </authorList>
    </citation>
    <scope>NUCLEOTIDE SEQUENCE</scope>
    <source>
        <strain evidence="1">PM1</strain>
    </source>
</reference>
<protein>
    <submittedName>
        <fullName evidence="1">Uncharacterized protein</fullName>
    </submittedName>
</protein>
<dbReference type="HOGENOM" id="CLU_096872_1_2_1"/>
<comment type="caution">
    <text evidence="1">The sequence shown here is derived from an EMBL/GenBank/DDBJ whole genome shotgun (WGS) entry which is preliminary data.</text>
</comment>
<dbReference type="EMBL" id="JPOX01000068">
    <property type="protein sequence ID" value="KFX41172.1"/>
    <property type="molecule type" value="Genomic_DNA"/>
</dbReference>
<dbReference type="Pfam" id="PF11578">
    <property type="entry name" value="DUF3237"/>
    <property type="match status" value="1"/>
</dbReference>
<dbReference type="AlphaFoldDB" id="A0A093ULL0"/>
<reference key="1">
    <citation type="journal article" date="2014" name="PLoS Genet.">
        <title>Signature Gene Expression Reveals Novel Clues to the Molecular Mechanisms of Dimorphic Transition in Penicillium marneffei.</title>
        <authorList>
            <person name="Yang E."/>
            <person name="Wang G."/>
            <person name="Cai J."/>
            <person name="Woo P.C."/>
            <person name="Lau S.K."/>
            <person name="Yuen K.-Y."/>
            <person name="Chow W.-N."/>
            <person name="Lin X."/>
        </authorList>
    </citation>
    <scope>NUCLEOTIDE SEQUENCE [LARGE SCALE GENOMIC DNA]</scope>
    <source>
        <strain>PM1</strain>
    </source>
</reference>
<sequence length="176" mass="19408">MVAPTVNYPTVVPAINQVVDVIAKRVVGVRENGPTLIHFEFGKGTLETVEGFEPAFKAEIFHGADWLSFDSDEKHARIDVKAVAQTEDGAIINFPYHGVVTLDKDVMACFNMDPTSKTIPFGASTNTHYFHSGAEKLKDLENMTFIGNSRMIINQETRGIQVETRISRVIPATGLE</sequence>
<proteinExistence type="predicted"/>
<name>A0A093ULL0_TALMA</name>
<dbReference type="Gene3D" id="2.40.160.20">
    <property type="match status" value="1"/>
</dbReference>
<accession>A0A093ULL0</accession>
<dbReference type="eggNOG" id="ENOG502SUAX">
    <property type="taxonomic scope" value="Eukaryota"/>
</dbReference>
<organism evidence="1">
    <name type="scientific">Talaromyces marneffei PM1</name>
    <dbReference type="NCBI Taxonomy" id="1077442"/>
    <lineage>
        <taxon>Eukaryota</taxon>
        <taxon>Fungi</taxon>
        <taxon>Dikarya</taxon>
        <taxon>Ascomycota</taxon>
        <taxon>Pezizomycotina</taxon>
        <taxon>Eurotiomycetes</taxon>
        <taxon>Eurotiomycetidae</taxon>
        <taxon>Eurotiales</taxon>
        <taxon>Trichocomaceae</taxon>
        <taxon>Talaromyces</taxon>
        <taxon>Talaromyces sect. Talaromyces</taxon>
    </lineage>
</organism>